<dbReference type="PATRIC" id="fig|47311.3.peg.760"/>
<organism evidence="1 2">
    <name type="scientific">Methanobrevibacter cuticularis</name>
    <dbReference type="NCBI Taxonomy" id="47311"/>
    <lineage>
        <taxon>Archaea</taxon>
        <taxon>Methanobacteriati</taxon>
        <taxon>Methanobacteriota</taxon>
        <taxon>Methanomada group</taxon>
        <taxon>Methanobacteria</taxon>
        <taxon>Methanobacteriales</taxon>
        <taxon>Methanobacteriaceae</taxon>
        <taxon>Methanobrevibacter</taxon>
    </lineage>
</organism>
<comment type="caution">
    <text evidence="1">The sequence shown here is derived from an EMBL/GenBank/DDBJ whole genome shotgun (WGS) entry which is preliminary data.</text>
</comment>
<gene>
    <name evidence="1" type="ORF">MBCUT_06810</name>
</gene>
<dbReference type="Proteomes" id="UP000077275">
    <property type="component" value="Unassembled WGS sequence"/>
</dbReference>
<evidence type="ECO:0000313" key="2">
    <source>
        <dbReference type="Proteomes" id="UP000077275"/>
    </source>
</evidence>
<dbReference type="AlphaFoldDB" id="A0A166EGX8"/>
<accession>A0A166EGX8</accession>
<evidence type="ECO:0000313" key="1">
    <source>
        <dbReference type="EMBL" id="KZX16643.1"/>
    </source>
</evidence>
<reference evidence="1 2" key="1">
    <citation type="submission" date="2016-04" db="EMBL/GenBank/DDBJ databases">
        <title>Genome sequence of Methanobrevibacter cuticularis DSM 11139.</title>
        <authorList>
            <person name="Poehlein A."/>
            <person name="Seedorf H."/>
            <person name="Daniel R."/>
        </authorList>
    </citation>
    <scope>NUCLEOTIDE SEQUENCE [LARGE SCALE GENOMIC DNA]</scope>
    <source>
        <strain evidence="1 2">DSM 11139</strain>
    </source>
</reference>
<sequence>MPANEKKVIASLKGWLIESEELSETTRDRAVKVIKKKYITKYIEKAVKRAKGYTNNQNLDTENNEIVVEAVETWTAGLLWNRELRDQSVPDPGDKVIQTGDALIAEAKEMLSPNVIPVNNTLKSPINRLVIGTAFISDD</sequence>
<name>A0A166EGX8_9EURY</name>
<proteinExistence type="predicted"/>
<keyword evidence="2" id="KW-1185">Reference proteome</keyword>
<dbReference type="STRING" id="47311.MBCUT_06810"/>
<protein>
    <submittedName>
        <fullName evidence="1">Uncharacterized protein</fullName>
    </submittedName>
</protein>
<dbReference type="RefSeq" id="WP_067258924.1">
    <property type="nucleotide sequence ID" value="NZ_LWMW01000088.1"/>
</dbReference>
<dbReference type="EMBL" id="LWMW01000088">
    <property type="protein sequence ID" value="KZX16643.1"/>
    <property type="molecule type" value="Genomic_DNA"/>
</dbReference>